<reference evidence="2 3" key="1">
    <citation type="submission" date="2019-05" db="EMBL/GenBank/DDBJ databases">
        <title>Another draft genome of Portunus trituberculatus and its Hox gene families provides insights of decapod evolution.</title>
        <authorList>
            <person name="Jeong J.-H."/>
            <person name="Song I."/>
            <person name="Kim S."/>
            <person name="Choi T."/>
            <person name="Kim D."/>
            <person name="Ryu S."/>
            <person name="Kim W."/>
        </authorList>
    </citation>
    <scope>NUCLEOTIDE SEQUENCE [LARGE SCALE GENOMIC DNA]</scope>
    <source>
        <tissue evidence="2">Muscle</tissue>
    </source>
</reference>
<comment type="caution">
    <text evidence="2">The sequence shown here is derived from an EMBL/GenBank/DDBJ whole genome shotgun (WGS) entry which is preliminary data.</text>
</comment>
<keyword evidence="3" id="KW-1185">Reference proteome</keyword>
<name>A0A5B7D722_PORTR</name>
<organism evidence="2 3">
    <name type="scientific">Portunus trituberculatus</name>
    <name type="common">Swimming crab</name>
    <name type="synonym">Neptunus trituberculatus</name>
    <dbReference type="NCBI Taxonomy" id="210409"/>
    <lineage>
        <taxon>Eukaryota</taxon>
        <taxon>Metazoa</taxon>
        <taxon>Ecdysozoa</taxon>
        <taxon>Arthropoda</taxon>
        <taxon>Crustacea</taxon>
        <taxon>Multicrustacea</taxon>
        <taxon>Malacostraca</taxon>
        <taxon>Eumalacostraca</taxon>
        <taxon>Eucarida</taxon>
        <taxon>Decapoda</taxon>
        <taxon>Pleocyemata</taxon>
        <taxon>Brachyura</taxon>
        <taxon>Eubrachyura</taxon>
        <taxon>Portunoidea</taxon>
        <taxon>Portunidae</taxon>
        <taxon>Portuninae</taxon>
        <taxon>Portunus</taxon>
    </lineage>
</organism>
<feature type="compositionally biased region" description="Low complexity" evidence="1">
    <location>
        <begin position="56"/>
        <end position="67"/>
    </location>
</feature>
<protein>
    <submittedName>
        <fullName evidence="2">Uncharacterized protein</fullName>
    </submittedName>
</protein>
<dbReference type="EMBL" id="VSRR010000558">
    <property type="protein sequence ID" value="MPC17090.1"/>
    <property type="molecule type" value="Genomic_DNA"/>
</dbReference>
<gene>
    <name evidence="2" type="ORF">E2C01_009934</name>
</gene>
<dbReference type="AlphaFoldDB" id="A0A5B7D722"/>
<proteinExistence type="predicted"/>
<dbReference type="Proteomes" id="UP000324222">
    <property type="component" value="Unassembled WGS sequence"/>
</dbReference>
<feature type="compositionally biased region" description="Pro residues" evidence="1">
    <location>
        <begin position="68"/>
        <end position="77"/>
    </location>
</feature>
<evidence type="ECO:0000313" key="2">
    <source>
        <dbReference type="EMBL" id="MPC17090.1"/>
    </source>
</evidence>
<feature type="region of interest" description="Disordered" evidence="1">
    <location>
        <begin position="20"/>
        <end position="91"/>
    </location>
</feature>
<evidence type="ECO:0000313" key="3">
    <source>
        <dbReference type="Proteomes" id="UP000324222"/>
    </source>
</evidence>
<sequence>MTTPTTEGAGMVSYPWARVAGLGRQTTARGEREGSRRVLTPPHSPPNRVNSEPTPSGSSGDLSGLPYAPHPLPPPGSFPLGSAIRRTRPFV</sequence>
<accession>A0A5B7D722</accession>
<evidence type="ECO:0000256" key="1">
    <source>
        <dbReference type="SAM" id="MobiDB-lite"/>
    </source>
</evidence>